<dbReference type="Proteomes" id="UP000509594">
    <property type="component" value="Chromosome"/>
</dbReference>
<name>A0A7D5E9B5_9EURY</name>
<dbReference type="AlphaFoldDB" id="A0A7D5E9B5"/>
<keyword evidence="3" id="KW-1185">Reference proteome</keyword>
<evidence type="ECO:0000313" key="3">
    <source>
        <dbReference type="Proteomes" id="UP000509594"/>
    </source>
</evidence>
<keyword evidence="1" id="KW-0472">Membrane</keyword>
<dbReference type="GeneID" id="55821397"/>
<accession>A0A7D5E9B5</accession>
<reference evidence="2 3" key="1">
    <citation type="submission" date="2020-06" db="EMBL/GenBank/DDBJ databases">
        <title>Methanolobus halotolerans sp. nov., isolated from a saline lake Tus in Siberia.</title>
        <authorList>
            <person name="Shen Y."/>
            <person name="Chen S.-C."/>
            <person name="Lai M.-C."/>
            <person name="Huang H.-H."/>
            <person name="Chiu H.-H."/>
            <person name="Tang S.-L."/>
            <person name="Rogozin D.Y."/>
            <person name="Degermendzhy A.G."/>
        </authorList>
    </citation>
    <scope>NUCLEOTIDE SEQUENCE [LARGE SCALE GENOMIC DNA]</scope>
    <source>
        <strain evidence="2 3">DSM 21339</strain>
    </source>
</reference>
<gene>
    <name evidence="2" type="ORF">HWN40_06940</name>
</gene>
<dbReference type="EMBL" id="CP058215">
    <property type="protein sequence ID" value="QLC49995.1"/>
    <property type="molecule type" value="Genomic_DNA"/>
</dbReference>
<feature type="transmembrane region" description="Helical" evidence="1">
    <location>
        <begin position="30"/>
        <end position="48"/>
    </location>
</feature>
<dbReference type="KEGG" id="mzi:HWN40_06940"/>
<evidence type="ECO:0000313" key="2">
    <source>
        <dbReference type="EMBL" id="QLC49995.1"/>
    </source>
</evidence>
<keyword evidence="1" id="KW-1133">Transmembrane helix</keyword>
<proteinExistence type="predicted"/>
<keyword evidence="1" id="KW-0812">Transmembrane</keyword>
<sequence length="49" mass="5551">MDFKTIRILIALLGWGALYAAVTDNYTFAIVLIGLFVLLIVYSVYLILR</sequence>
<evidence type="ECO:0000256" key="1">
    <source>
        <dbReference type="SAM" id="Phobius"/>
    </source>
</evidence>
<protein>
    <submittedName>
        <fullName evidence="2">Uncharacterized protein</fullName>
    </submittedName>
</protein>
<dbReference type="RefSeq" id="WP_176965051.1">
    <property type="nucleotide sequence ID" value="NZ_CP058215.1"/>
</dbReference>
<organism evidence="2 3">
    <name type="scientific">Methanolobus zinderi</name>
    <dbReference type="NCBI Taxonomy" id="536044"/>
    <lineage>
        <taxon>Archaea</taxon>
        <taxon>Methanobacteriati</taxon>
        <taxon>Methanobacteriota</taxon>
        <taxon>Stenosarchaea group</taxon>
        <taxon>Methanomicrobia</taxon>
        <taxon>Methanosarcinales</taxon>
        <taxon>Methanosarcinaceae</taxon>
        <taxon>Methanolobus</taxon>
    </lineage>
</organism>